<accession>A0A8J4V3R4</accession>
<keyword evidence="2" id="KW-1185">Reference proteome</keyword>
<name>A0A8J4V3R4_9ROSI</name>
<organism evidence="1 2">
    <name type="scientific">Castanea mollissima</name>
    <name type="common">Chinese chestnut</name>
    <dbReference type="NCBI Taxonomy" id="60419"/>
    <lineage>
        <taxon>Eukaryota</taxon>
        <taxon>Viridiplantae</taxon>
        <taxon>Streptophyta</taxon>
        <taxon>Embryophyta</taxon>
        <taxon>Tracheophyta</taxon>
        <taxon>Spermatophyta</taxon>
        <taxon>Magnoliopsida</taxon>
        <taxon>eudicotyledons</taxon>
        <taxon>Gunneridae</taxon>
        <taxon>Pentapetalae</taxon>
        <taxon>rosids</taxon>
        <taxon>fabids</taxon>
        <taxon>Fagales</taxon>
        <taxon>Fagaceae</taxon>
        <taxon>Castanea</taxon>
    </lineage>
</organism>
<evidence type="ECO:0000313" key="2">
    <source>
        <dbReference type="Proteomes" id="UP000737018"/>
    </source>
</evidence>
<comment type="caution">
    <text evidence="1">The sequence shown here is derived from an EMBL/GenBank/DDBJ whole genome shotgun (WGS) entry which is preliminary data.</text>
</comment>
<proteinExistence type="predicted"/>
<dbReference type="Proteomes" id="UP000737018">
    <property type="component" value="Unassembled WGS sequence"/>
</dbReference>
<dbReference type="AlphaFoldDB" id="A0A8J4V3R4"/>
<dbReference type="EMBL" id="JRKL02007908">
    <property type="protein sequence ID" value="KAF3947338.1"/>
    <property type="molecule type" value="Genomic_DNA"/>
</dbReference>
<evidence type="ECO:0000313" key="1">
    <source>
        <dbReference type="EMBL" id="KAF3947338.1"/>
    </source>
</evidence>
<gene>
    <name evidence="1" type="ORF">CMV_026516</name>
</gene>
<sequence>MGLKKVLKITSDGARVYRSENQAMDFLAKTQTIRIFSFFLSLRSNCTSSVNSACSVNYIPCADCTAHVTVAGKYV</sequence>
<protein>
    <submittedName>
        <fullName evidence="1">Uncharacterized protein</fullName>
    </submittedName>
</protein>
<reference evidence="1" key="1">
    <citation type="submission" date="2020-03" db="EMBL/GenBank/DDBJ databases">
        <title>Castanea mollissima Vanexum genome sequencing.</title>
        <authorList>
            <person name="Staton M."/>
        </authorList>
    </citation>
    <scope>NUCLEOTIDE SEQUENCE</scope>
    <source>
        <tissue evidence="1">Leaf</tissue>
    </source>
</reference>